<dbReference type="AlphaFoldDB" id="A0AAV9H5U3"/>
<feature type="signal peptide" evidence="3">
    <location>
        <begin position="1"/>
        <end position="34"/>
    </location>
</feature>
<keyword evidence="2" id="KW-1133">Transmembrane helix</keyword>
<keyword evidence="2" id="KW-0812">Transmembrane</keyword>
<reference evidence="4" key="1">
    <citation type="journal article" date="2023" name="Mol. Phylogenet. Evol.">
        <title>Genome-scale phylogeny and comparative genomics of the fungal order Sordariales.</title>
        <authorList>
            <person name="Hensen N."/>
            <person name="Bonometti L."/>
            <person name="Westerberg I."/>
            <person name="Brannstrom I.O."/>
            <person name="Guillou S."/>
            <person name="Cros-Aarteil S."/>
            <person name="Calhoun S."/>
            <person name="Haridas S."/>
            <person name="Kuo A."/>
            <person name="Mondo S."/>
            <person name="Pangilinan J."/>
            <person name="Riley R."/>
            <person name="LaButti K."/>
            <person name="Andreopoulos B."/>
            <person name="Lipzen A."/>
            <person name="Chen C."/>
            <person name="Yan M."/>
            <person name="Daum C."/>
            <person name="Ng V."/>
            <person name="Clum A."/>
            <person name="Steindorff A."/>
            <person name="Ohm R.A."/>
            <person name="Martin F."/>
            <person name="Silar P."/>
            <person name="Natvig D.O."/>
            <person name="Lalanne C."/>
            <person name="Gautier V."/>
            <person name="Ament-Velasquez S.L."/>
            <person name="Kruys A."/>
            <person name="Hutchinson M.I."/>
            <person name="Powell A.J."/>
            <person name="Barry K."/>
            <person name="Miller A.N."/>
            <person name="Grigoriev I.V."/>
            <person name="Debuchy R."/>
            <person name="Gladieux P."/>
            <person name="Hiltunen Thoren M."/>
            <person name="Johannesson H."/>
        </authorList>
    </citation>
    <scope>NUCLEOTIDE SEQUENCE</scope>
    <source>
        <strain evidence="4">PSN243</strain>
    </source>
</reference>
<evidence type="ECO:0000256" key="2">
    <source>
        <dbReference type="SAM" id="Phobius"/>
    </source>
</evidence>
<keyword evidence="2" id="KW-0472">Membrane</keyword>
<comment type="caution">
    <text evidence="4">The sequence shown here is derived from an EMBL/GenBank/DDBJ whole genome shotgun (WGS) entry which is preliminary data.</text>
</comment>
<evidence type="ECO:0000313" key="5">
    <source>
        <dbReference type="Proteomes" id="UP001321760"/>
    </source>
</evidence>
<accession>A0AAV9H5U3</accession>
<keyword evidence="3" id="KW-0732">Signal</keyword>
<evidence type="ECO:0000313" key="4">
    <source>
        <dbReference type="EMBL" id="KAK4454888.1"/>
    </source>
</evidence>
<keyword evidence="5" id="KW-1185">Reference proteome</keyword>
<evidence type="ECO:0000256" key="3">
    <source>
        <dbReference type="SAM" id="SignalP"/>
    </source>
</evidence>
<reference evidence="4" key="2">
    <citation type="submission" date="2023-05" db="EMBL/GenBank/DDBJ databases">
        <authorList>
            <consortium name="Lawrence Berkeley National Laboratory"/>
            <person name="Steindorff A."/>
            <person name="Hensen N."/>
            <person name="Bonometti L."/>
            <person name="Westerberg I."/>
            <person name="Brannstrom I.O."/>
            <person name="Guillou S."/>
            <person name="Cros-Aarteil S."/>
            <person name="Calhoun S."/>
            <person name="Haridas S."/>
            <person name="Kuo A."/>
            <person name="Mondo S."/>
            <person name="Pangilinan J."/>
            <person name="Riley R."/>
            <person name="Labutti K."/>
            <person name="Andreopoulos B."/>
            <person name="Lipzen A."/>
            <person name="Chen C."/>
            <person name="Yanf M."/>
            <person name="Daum C."/>
            <person name="Ng V."/>
            <person name="Clum A."/>
            <person name="Ohm R."/>
            <person name="Martin F."/>
            <person name="Silar P."/>
            <person name="Natvig D."/>
            <person name="Lalanne C."/>
            <person name="Gautier V."/>
            <person name="Ament-Velasquez S.L."/>
            <person name="Kruys A."/>
            <person name="Hutchinson M.I."/>
            <person name="Powell A.J."/>
            <person name="Barry K."/>
            <person name="Miller A.N."/>
            <person name="Grigoriev I.V."/>
            <person name="Debuchy R."/>
            <person name="Gladieux P."/>
            <person name="Thoren M.H."/>
            <person name="Johannesson H."/>
        </authorList>
    </citation>
    <scope>NUCLEOTIDE SEQUENCE</scope>
    <source>
        <strain evidence="4">PSN243</strain>
    </source>
</reference>
<dbReference type="EMBL" id="MU865915">
    <property type="protein sequence ID" value="KAK4454888.1"/>
    <property type="molecule type" value="Genomic_DNA"/>
</dbReference>
<name>A0AAV9H5U3_9PEZI</name>
<gene>
    <name evidence="4" type="ORF">QBC34DRAFT_103470</name>
</gene>
<feature type="transmembrane region" description="Helical" evidence="2">
    <location>
        <begin position="186"/>
        <end position="207"/>
    </location>
</feature>
<feature type="compositionally biased region" description="Low complexity" evidence="1">
    <location>
        <begin position="139"/>
        <end position="155"/>
    </location>
</feature>
<evidence type="ECO:0008006" key="6">
    <source>
        <dbReference type="Google" id="ProtNLM"/>
    </source>
</evidence>
<evidence type="ECO:0000256" key="1">
    <source>
        <dbReference type="SAM" id="MobiDB-lite"/>
    </source>
</evidence>
<protein>
    <recommendedName>
        <fullName evidence="6">Extracellular membrane protein CFEM domain-containing protein</fullName>
    </recommendedName>
</protein>
<proteinExistence type="predicted"/>
<dbReference type="Proteomes" id="UP001321760">
    <property type="component" value="Unassembled WGS sequence"/>
</dbReference>
<feature type="chain" id="PRO_5043429344" description="Extracellular membrane protein CFEM domain-containing protein" evidence="3">
    <location>
        <begin position="35"/>
        <end position="236"/>
    </location>
</feature>
<organism evidence="4 5">
    <name type="scientific">Podospora aff. communis PSN243</name>
    <dbReference type="NCBI Taxonomy" id="3040156"/>
    <lineage>
        <taxon>Eukaryota</taxon>
        <taxon>Fungi</taxon>
        <taxon>Dikarya</taxon>
        <taxon>Ascomycota</taxon>
        <taxon>Pezizomycotina</taxon>
        <taxon>Sordariomycetes</taxon>
        <taxon>Sordariomycetidae</taxon>
        <taxon>Sordariales</taxon>
        <taxon>Podosporaceae</taxon>
        <taxon>Podospora</taxon>
    </lineage>
</organism>
<sequence>MTTTKIHHPQDASTALRGMLVLSILPLLFAGVLCDAPVSIDQSDTYRNQRACAVGCFVSFDDIGYPIAKKISCPTFKVQNDCFCRSDLQFEANSWISSCVNTVCTRNSFDINVATKLYDDYCTSNGYTREAPSTPPPGSRTSTTSSSRTNTNRATTPPPTEASFNSGGAITPSEGPAPDQLSGGELAGIIVGAIGAVGTVIGVYFAWKTYRSRRDREAAVHVPHIQGWHSQGTYRY</sequence>
<feature type="region of interest" description="Disordered" evidence="1">
    <location>
        <begin position="128"/>
        <end position="180"/>
    </location>
</feature>